<dbReference type="AlphaFoldDB" id="A0A1E5QI74"/>
<dbReference type="OrthoDB" id="425513at2"/>
<dbReference type="EMBL" id="MJGC01000066">
    <property type="protein sequence ID" value="OEJ74360.1"/>
    <property type="molecule type" value="Genomic_DNA"/>
</dbReference>
<gene>
    <name evidence="3" type="ORF">BH720_14100</name>
</gene>
<feature type="compositionally biased region" description="Low complexity" evidence="1">
    <location>
        <begin position="28"/>
        <end position="55"/>
    </location>
</feature>
<evidence type="ECO:0000313" key="3">
    <source>
        <dbReference type="EMBL" id="OEJ74360.1"/>
    </source>
</evidence>
<feature type="region of interest" description="Disordered" evidence="1">
    <location>
        <begin position="27"/>
        <end position="55"/>
    </location>
</feature>
<evidence type="ECO:0000259" key="2">
    <source>
        <dbReference type="Pfam" id="PF13240"/>
    </source>
</evidence>
<feature type="compositionally biased region" description="Low complexity" evidence="1">
    <location>
        <begin position="76"/>
        <end position="88"/>
    </location>
</feature>
<accession>A0A1E5QI74</accession>
<sequence length="175" mass="19034">MAYQADLGNGQKIYLENRGTQTYVTLASSSSGQQQQSSTGIETGTWTQPPQLTQTPSGVNVEVFTQDGSRFIQVQGSSVSVSVQSPGSDRGDALPLRQTSNAPTLPPIEPMQPMQPMQPMKMGDMEMNLNSMEMRMGDMEMRMGKSTPNRSFCPQCGAKIEKSDRFCSACGYSLS</sequence>
<comment type="caution">
    <text evidence="3">The sequence shown here is derived from an EMBL/GenBank/DDBJ whole genome shotgun (WGS) entry which is preliminary data.</text>
</comment>
<dbReference type="Pfam" id="PF13240">
    <property type="entry name" value="Zn_Ribbon_1"/>
    <property type="match status" value="1"/>
</dbReference>
<protein>
    <recommendedName>
        <fullName evidence="2">Zinc-ribbon domain-containing protein</fullName>
    </recommendedName>
</protein>
<organism evidence="3">
    <name type="scientific">Desertifilum tharense IPPAS B-1220</name>
    <dbReference type="NCBI Taxonomy" id="1781255"/>
    <lineage>
        <taxon>Bacteria</taxon>
        <taxon>Bacillati</taxon>
        <taxon>Cyanobacteriota</taxon>
        <taxon>Cyanophyceae</taxon>
        <taxon>Desertifilales</taxon>
        <taxon>Desertifilaceae</taxon>
        <taxon>Desertifilum</taxon>
    </lineage>
</organism>
<feature type="region of interest" description="Disordered" evidence="1">
    <location>
        <begin position="76"/>
        <end position="113"/>
    </location>
</feature>
<feature type="domain" description="Zinc-ribbon" evidence="2">
    <location>
        <begin position="152"/>
        <end position="174"/>
    </location>
</feature>
<name>A0A1E5QI74_9CYAN</name>
<dbReference type="STRING" id="1781255.BH720_14100"/>
<proteinExistence type="predicted"/>
<evidence type="ECO:0000256" key="1">
    <source>
        <dbReference type="SAM" id="MobiDB-lite"/>
    </source>
</evidence>
<reference evidence="3" key="1">
    <citation type="submission" date="2016-09" db="EMBL/GenBank/DDBJ databases">
        <title>Draft genome of thermotolerant cyanobacterium Desertifilum sp. strain IPPAS B-1220.</title>
        <authorList>
            <person name="Sinetova M.A."/>
            <person name="Bolakhan K."/>
            <person name="Zayadan B.K."/>
            <person name="Mironov K.S."/>
            <person name="Ustinova V."/>
            <person name="Kupriyanova E.V."/>
            <person name="Sidorov R.A."/>
            <person name="Skrypnik A.N."/>
            <person name="Gogoleva N.E."/>
            <person name="Gogolev Y.V."/>
            <person name="Los D.A."/>
        </authorList>
    </citation>
    <scope>NUCLEOTIDE SEQUENCE [LARGE SCALE GENOMIC DNA]</scope>
    <source>
        <strain evidence="3">IPPAS B-1220</strain>
    </source>
</reference>
<dbReference type="InterPro" id="IPR026870">
    <property type="entry name" value="Zinc_ribbon_dom"/>
</dbReference>
<dbReference type="RefSeq" id="WP_069967858.1">
    <property type="nucleotide sequence ID" value="NZ_CM124774.1"/>
</dbReference>